<name>A0A1E3X998_9BACT</name>
<accession>A0A1E3X998</accession>
<reference evidence="1 2" key="1">
    <citation type="submission" date="2016-07" db="EMBL/GenBank/DDBJ databases">
        <title>Draft genome of Scalindua rubra, obtained from a brine-seawater interface in the Red Sea, sheds light on salt adaptation in anammox bacteria.</title>
        <authorList>
            <person name="Speth D.R."/>
            <person name="Lagkouvardos I."/>
            <person name="Wang Y."/>
            <person name="Qian P.-Y."/>
            <person name="Dutilh B.E."/>
            <person name="Jetten M.S."/>
        </authorList>
    </citation>
    <scope>NUCLEOTIDE SEQUENCE [LARGE SCALE GENOMIC DNA]</scope>
    <source>
        <strain evidence="1">BSI-1</strain>
    </source>
</reference>
<organism evidence="1 2">
    <name type="scientific">Candidatus Scalindua rubra</name>
    <dbReference type="NCBI Taxonomy" id="1872076"/>
    <lineage>
        <taxon>Bacteria</taxon>
        <taxon>Pseudomonadati</taxon>
        <taxon>Planctomycetota</taxon>
        <taxon>Candidatus Brocadiia</taxon>
        <taxon>Candidatus Brocadiales</taxon>
        <taxon>Candidatus Scalinduaceae</taxon>
        <taxon>Candidatus Scalindua</taxon>
    </lineage>
</organism>
<protein>
    <submittedName>
        <fullName evidence="1">Uncharacterized protein</fullName>
    </submittedName>
</protein>
<gene>
    <name evidence="1" type="ORF">SCARUB_02707</name>
</gene>
<evidence type="ECO:0000313" key="1">
    <source>
        <dbReference type="EMBL" id="ODS32188.1"/>
    </source>
</evidence>
<dbReference type="Proteomes" id="UP000094056">
    <property type="component" value="Unassembled WGS sequence"/>
</dbReference>
<proteinExistence type="predicted"/>
<dbReference type="AlphaFoldDB" id="A0A1E3X998"/>
<dbReference type="EMBL" id="MAYW01000074">
    <property type="protein sequence ID" value="ODS32188.1"/>
    <property type="molecule type" value="Genomic_DNA"/>
</dbReference>
<evidence type="ECO:0000313" key="2">
    <source>
        <dbReference type="Proteomes" id="UP000094056"/>
    </source>
</evidence>
<sequence>METKANATPTIIAERKRGDEKFICNNNTINLRLSHFWQWSVSDLLSNATRGILAEFMVASALGINEGIRNEWDAYDLKTKSGIRIEVKSSGEEERRGSHLD</sequence>
<comment type="caution">
    <text evidence="1">The sequence shown here is derived from an EMBL/GenBank/DDBJ whole genome shotgun (WGS) entry which is preliminary data.</text>
</comment>